<dbReference type="Proteomes" id="UP001153331">
    <property type="component" value="Unassembled WGS sequence"/>
</dbReference>
<evidence type="ECO:0000313" key="1">
    <source>
        <dbReference type="EMBL" id="KAJ8114466.1"/>
    </source>
</evidence>
<protein>
    <submittedName>
        <fullName evidence="1">Uncharacterized protein</fullName>
    </submittedName>
</protein>
<sequence length="202" mass="22488">MALSNIEVVAGVLCAWLLGFLLGLCHTSLFITYREAAIVVAVSAITIIIVIQQRLKQNTVLGSLNGNVVAAQGSMLLDIQNSHSKHITTLKITHNQDMRAAQDEIRVQYDKLSRVNNEYNWICNAYQDQTRTSDEQFNRIVYLEKKLKEFGQLGTGDMDPPFSAPASQINFADTPRRDDSSVMVSSPLSRDPMVQDADAKED</sequence>
<gene>
    <name evidence="1" type="ORF">OPT61_g3665</name>
</gene>
<proteinExistence type="predicted"/>
<comment type="caution">
    <text evidence="1">The sequence shown here is derived from an EMBL/GenBank/DDBJ whole genome shotgun (WGS) entry which is preliminary data.</text>
</comment>
<dbReference type="EMBL" id="JAPHNI010000192">
    <property type="protein sequence ID" value="KAJ8114466.1"/>
    <property type="molecule type" value="Genomic_DNA"/>
</dbReference>
<reference evidence="1" key="1">
    <citation type="submission" date="2022-11" db="EMBL/GenBank/DDBJ databases">
        <title>Genome Sequence of Boeremia exigua.</title>
        <authorList>
            <person name="Buettner E."/>
        </authorList>
    </citation>
    <scope>NUCLEOTIDE SEQUENCE</scope>
    <source>
        <strain evidence="1">CU02</strain>
    </source>
</reference>
<name>A0ACC2IGZ9_9PLEO</name>
<organism evidence="1 2">
    <name type="scientific">Boeremia exigua</name>
    <dbReference type="NCBI Taxonomy" id="749465"/>
    <lineage>
        <taxon>Eukaryota</taxon>
        <taxon>Fungi</taxon>
        <taxon>Dikarya</taxon>
        <taxon>Ascomycota</taxon>
        <taxon>Pezizomycotina</taxon>
        <taxon>Dothideomycetes</taxon>
        <taxon>Pleosporomycetidae</taxon>
        <taxon>Pleosporales</taxon>
        <taxon>Pleosporineae</taxon>
        <taxon>Didymellaceae</taxon>
        <taxon>Boeremia</taxon>
    </lineage>
</organism>
<accession>A0ACC2IGZ9</accession>
<keyword evidence="2" id="KW-1185">Reference proteome</keyword>
<evidence type="ECO:0000313" key="2">
    <source>
        <dbReference type="Proteomes" id="UP001153331"/>
    </source>
</evidence>